<dbReference type="PANTHER" id="PTHR13832">
    <property type="entry name" value="PROTEIN PHOSPHATASE 2C"/>
    <property type="match status" value="1"/>
</dbReference>
<protein>
    <recommendedName>
        <fullName evidence="1">PPM-type phosphatase domain-containing protein</fullName>
    </recommendedName>
</protein>
<evidence type="ECO:0000313" key="2">
    <source>
        <dbReference type="EMBL" id="CAN77382.1"/>
    </source>
</evidence>
<sequence>MWLKVFVANIGDAKAVVARSSTTDGSENQSDGVSQLKAIVLTREHKAIYPQERARIQKAGGSVSSNGRLQGRLEVSRAFGDRQFKKLGVGLGRSYMDLVHRDGGLGPPTIEFLGHDEGLNLVDGVRDLSRWNRLCMHQIRFDWIERRWA</sequence>
<gene>
    <name evidence="2" type="ORF">VITISV_018823</name>
</gene>
<dbReference type="GO" id="GO:0004722">
    <property type="term" value="F:protein serine/threonine phosphatase activity"/>
    <property type="evidence" value="ECO:0007669"/>
    <property type="project" value="InterPro"/>
</dbReference>
<evidence type="ECO:0000259" key="1">
    <source>
        <dbReference type="PROSITE" id="PS51746"/>
    </source>
</evidence>
<dbReference type="Gene3D" id="3.60.40.10">
    <property type="entry name" value="PPM-type phosphatase domain"/>
    <property type="match status" value="1"/>
</dbReference>
<dbReference type="SUPFAM" id="SSF81606">
    <property type="entry name" value="PP2C-like"/>
    <property type="match status" value="1"/>
</dbReference>
<organism evidence="2">
    <name type="scientific">Vitis vinifera</name>
    <name type="common">Grape</name>
    <dbReference type="NCBI Taxonomy" id="29760"/>
    <lineage>
        <taxon>Eukaryota</taxon>
        <taxon>Viridiplantae</taxon>
        <taxon>Streptophyta</taxon>
        <taxon>Embryophyta</taxon>
        <taxon>Tracheophyta</taxon>
        <taxon>Spermatophyta</taxon>
        <taxon>Magnoliopsida</taxon>
        <taxon>eudicotyledons</taxon>
        <taxon>Gunneridae</taxon>
        <taxon>Pentapetalae</taxon>
        <taxon>rosids</taxon>
        <taxon>Vitales</taxon>
        <taxon>Vitaceae</taxon>
        <taxon>Viteae</taxon>
        <taxon>Vitis</taxon>
    </lineage>
</organism>
<accession>A5BY45</accession>
<dbReference type="InterPro" id="IPR001932">
    <property type="entry name" value="PPM-type_phosphatase-like_dom"/>
</dbReference>
<reference evidence="2" key="1">
    <citation type="journal article" date="2007" name="PLoS ONE">
        <title>The first genome sequence of an elite grapevine cultivar (Pinot noir Vitis vinifera L.): coping with a highly heterozygous genome.</title>
        <authorList>
            <person name="Velasco R."/>
            <person name="Zharkikh A."/>
            <person name="Troggio M."/>
            <person name="Cartwright D.A."/>
            <person name="Cestaro A."/>
            <person name="Pruss D."/>
            <person name="Pindo M."/>
            <person name="FitzGerald L.M."/>
            <person name="Vezzulli S."/>
            <person name="Reid J."/>
            <person name="Malacarne G."/>
            <person name="Iliev D."/>
            <person name="Coppola G."/>
            <person name="Wardell B."/>
            <person name="Micheletti D."/>
            <person name="Macalma T."/>
            <person name="Facci M."/>
            <person name="Mitchell J.T."/>
            <person name="Perazzolli M."/>
            <person name="Eldredge G."/>
            <person name="Gatto P."/>
            <person name="Oyzerski R."/>
            <person name="Moretto M."/>
            <person name="Gutin N."/>
            <person name="Stefanini M."/>
            <person name="Chen Y."/>
            <person name="Segala C."/>
            <person name="Davenport C."/>
            <person name="Dematte L."/>
            <person name="Mraz A."/>
            <person name="Battilana J."/>
            <person name="Stormo K."/>
            <person name="Costa F."/>
            <person name="Tao Q."/>
            <person name="Si-Ammour A."/>
            <person name="Harkins T."/>
            <person name="Lackey A."/>
            <person name="Perbost C."/>
            <person name="Taillon B."/>
            <person name="Stella A."/>
            <person name="Solovyev V."/>
            <person name="Fawcett J.A."/>
            <person name="Sterck L."/>
            <person name="Vandepoele K."/>
            <person name="Grando S.M."/>
            <person name="Toppo S."/>
            <person name="Moser C."/>
            <person name="Lanchbury J."/>
            <person name="Bogden R."/>
            <person name="Skolnick M."/>
            <person name="Sgaramella V."/>
            <person name="Bhatnagar S.K."/>
            <person name="Fontana P."/>
            <person name="Gutin A."/>
            <person name="Van de Peer Y."/>
            <person name="Salamini F."/>
            <person name="Viola R."/>
        </authorList>
    </citation>
    <scope>NUCLEOTIDE SEQUENCE</scope>
</reference>
<dbReference type="PROSITE" id="PS51746">
    <property type="entry name" value="PPM_2"/>
    <property type="match status" value="1"/>
</dbReference>
<feature type="domain" description="PPM-type phosphatase" evidence="1">
    <location>
        <begin position="1"/>
        <end position="149"/>
    </location>
</feature>
<name>A5BY45_VITVI</name>
<dbReference type="InterPro" id="IPR015655">
    <property type="entry name" value="PP2C"/>
</dbReference>
<proteinExistence type="predicted"/>
<dbReference type="AlphaFoldDB" id="A5BY45"/>
<dbReference type="InterPro" id="IPR036457">
    <property type="entry name" value="PPM-type-like_dom_sf"/>
</dbReference>
<dbReference type="EMBL" id="AM475383">
    <property type="protein sequence ID" value="CAN77382.1"/>
    <property type="molecule type" value="Genomic_DNA"/>
</dbReference>
<dbReference type="PANTHER" id="PTHR13832:SF699">
    <property type="entry name" value="INTEGRIN-LINKED KINASE-ASSOCIATED SERINE_THREONINE PHOSPHATASE 2C"/>
    <property type="match status" value="1"/>
</dbReference>
<dbReference type="ExpressionAtlas" id="A5BY45">
    <property type="expression patterns" value="baseline"/>
</dbReference>
<dbReference type="Pfam" id="PF00481">
    <property type="entry name" value="PP2C"/>
    <property type="match status" value="1"/>
</dbReference>